<sequence>MSSPHTLTLDFDWDLHVDPAGNLPVSLEGYSVAQNVANAFRLFTSDAWYFPERGISHFLIELKKGPRLNVLKSRLKQTAMQVDGVKDCEIVLLNVEDRDLSGLATITLTSGDKFDVAI</sequence>
<organism evidence="1">
    <name type="scientific">Siphoviridae sp. ctJ3t72</name>
    <dbReference type="NCBI Taxonomy" id="2826240"/>
    <lineage>
        <taxon>Viruses</taxon>
        <taxon>Duplodnaviria</taxon>
        <taxon>Heunggongvirae</taxon>
        <taxon>Uroviricota</taxon>
        <taxon>Caudoviricetes</taxon>
    </lineage>
</organism>
<evidence type="ECO:0000313" key="1">
    <source>
        <dbReference type="EMBL" id="DAE20605.1"/>
    </source>
</evidence>
<protein>
    <submittedName>
        <fullName evidence="1">Uncharacterized protein</fullName>
    </submittedName>
</protein>
<accession>A0A8S5QPC4</accession>
<reference evidence="1" key="1">
    <citation type="journal article" date="2021" name="Proc. Natl. Acad. Sci. U.S.A.">
        <title>A Catalog of Tens of Thousands of Viruses from Human Metagenomes Reveals Hidden Associations with Chronic Diseases.</title>
        <authorList>
            <person name="Tisza M.J."/>
            <person name="Buck C.B."/>
        </authorList>
    </citation>
    <scope>NUCLEOTIDE SEQUENCE</scope>
    <source>
        <strain evidence="1">CtJ3t72</strain>
    </source>
</reference>
<dbReference type="EMBL" id="BK015698">
    <property type="protein sequence ID" value="DAE20605.1"/>
    <property type="molecule type" value="Genomic_DNA"/>
</dbReference>
<proteinExistence type="predicted"/>
<name>A0A8S5QPC4_9CAUD</name>